<evidence type="ECO:0000256" key="1">
    <source>
        <dbReference type="ARBA" id="ARBA00001933"/>
    </source>
</evidence>
<dbReference type="InterPro" id="IPR015421">
    <property type="entry name" value="PyrdxlP-dep_Trfase_major"/>
</dbReference>
<evidence type="ECO:0000256" key="3">
    <source>
        <dbReference type="RuleBase" id="RU003560"/>
    </source>
</evidence>
<proteinExistence type="inferred from homology"/>
<dbReference type="Gene3D" id="3.40.640.10">
    <property type="entry name" value="Type I PLP-dependent aspartate aminotransferase-like (Major domain)"/>
    <property type="match status" value="1"/>
</dbReference>
<keyword evidence="5" id="KW-1185">Reference proteome</keyword>
<comment type="cofactor">
    <cofactor evidence="1">
        <name>pyridoxal 5'-phosphate</name>
        <dbReference type="ChEBI" id="CHEBI:597326"/>
    </cofactor>
</comment>
<dbReference type="SUPFAM" id="SSF53383">
    <property type="entry name" value="PLP-dependent transferases"/>
    <property type="match status" value="1"/>
</dbReference>
<keyword evidence="4" id="KW-0032">Aminotransferase</keyword>
<dbReference type="InterPro" id="IPR005814">
    <property type="entry name" value="Aminotrans_3"/>
</dbReference>
<name>A0A975PBA8_9RHOB</name>
<organism evidence="4 5">
    <name type="scientific">Gemmobacter fulvus</name>
    <dbReference type="NCBI Taxonomy" id="2840474"/>
    <lineage>
        <taxon>Bacteria</taxon>
        <taxon>Pseudomonadati</taxon>
        <taxon>Pseudomonadota</taxon>
        <taxon>Alphaproteobacteria</taxon>
        <taxon>Rhodobacterales</taxon>
        <taxon>Paracoccaceae</taxon>
        <taxon>Gemmobacter</taxon>
    </lineage>
</organism>
<dbReference type="PANTHER" id="PTHR43713">
    <property type="entry name" value="GLUTAMATE-1-SEMIALDEHYDE 2,1-AMINOMUTASE"/>
    <property type="match status" value="1"/>
</dbReference>
<dbReference type="Proteomes" id="UP000679352">
    <property type="component" value="Plasmid p3"/>
</dbReference>
<evidence type="ECO:0000256" key="2">
    <source>
        <dbReference type="ARBA" id="ARBA00022898"/>
    </source>
</evidence>
<dbReference type="RefSeq" id="WP_215507201.1">
    <property type="nucleotide sequence ID" value="NZ_CP076364.1"/>
</dbReference>
<geneLocation type="plasmid" evidence="4 5">
    <name>p3</name>
</geneLocation>
<sequence length="440" mass="48233">MTGLKSQQLFERGRKVLIEGVSSASRGPSTFGGAPRYMSHGQGARLYDVDGNSYIDWMMAFGALPLGHAHPAVVETVAREVAGGTHFATALQVEVEVAEMLVDLLPHVEKVRFANTGTEAAMAAIRLARGHTGRRKIIKFEGHYHGWWDAVLLNTNPLPPTMFGHPNDPIRIPDSSGIPEEAWRDTIVVRWNDVEALERAMAIHGREAACLVTEGIMSNMGVIPPKPGYLLRMQDLCREYGALFYLDETVTGFRVAAGGCAELYGLDPDIVTYGKALGGGLPMAMIGGRNEVMSGLEWGKVLHYGTHNAGRLALSVTKVMLQTLLANDRAGFSVLRDRGLKMAEAFRTVARASNRHGVICQGVNSMFQIFFTDREVISDFREFCTHVDRLKFRDFTLRLMDKGIYMNPSATLHSLSSLAHSDADIAATAKAMAEVLDEMP</sequence>
<keyword evidence="4" id="KW-0614">Plasmid</keyword>
<evidence type="ECO:0000313" key="5">
    <source>
        <dbReference type="Proteomes" id="UP000679352"/>
    </source>
</evidence>
<evidence type="ECO:0000313" key="4">
    <source>
        <dbReference type="EMBL" id="QWK92910.1"/>
    </source>
</evidence>
<keyword evidence="2 3" id="KW-0663">Pyridoxal phosphate</keyword>
<dbReference type="AlphaFoldDB" id="A0A975PBA8"/>
<dbReference type="InterPro" id="IPR015424">
    <property type="entry name" value="PyrdxlP-dep_Trfase"/>
</dbReference>
<dbReference type="EMBL" id="CP076364">
    <property type="protein sequence ID" value="QWK92910.1"/>
    <property type="molecule type" value="Genomic_DNA"/>
</dbReference>
<reference evidence="4" key="1">
    <citation type="submission" date="2021-06" db="EMBL/GenBank/DDBJ databases">
        <authorList>
            <person name="Lee C.-S."/>
            <person name="Jin L."/>
        </authorList>
    </citation>
    <scope>NUCLEOTIDE SEQUENCE</scope>
    <source>
        <strain evidence="4">Con5</strain>
        <plasmid evidence="4">p3</plasmid>
    </source>
</reference>
<dbReference type="KEGG" id="gfu:KM031_20180"/>
<comment type="similarity">
    <text evidence="3">Belongs to the class-III pyridoxal-phosphate-dependent aminotransferase family.</text>
</comment>
<dbReference type="CDD" id="cd00610">
    <property type="entry name" value="OAT_like"/>
    <property type="match status" value="1"/>
</dbReference>
<dbReference type="InterPro" id="IPR015422">
    <property type="entry name" value="PyrdxlP-dep_Trfase_small"/>
</dbReference>
<keyword evidence="4" id="KW-0808">Transferase</keyword>
<dbReference type="GO" id="GO:0008483">
    <property type="term" value="F:transaminase activity"/>
    <property type="evidence" value="ECO:0007669"/>
    <property type="project" value="UniProtKB-KW"/>
</dbReference>
<gene>
    <name evidence="4" type="ORF">KM031_20180</name>
</gene>
<dbReference type="PANTHER" id="PTHR43713:SF3">
    <property type="entry name" value="GLUTAMATE-1-SEMIALDEHYDE 2,1-AMINOMUTASE 1, CHLOROPLASTIC-RELATED"/>
    <property type="match status" value="1"/>
</dbReference>
<protein>
    <submittedName>
        <fullName evidence="4">Aspartate aminotransferase family protein</fullName>
    </submittedName>
</protein>
<dbReference type="GO" id="GO:0030170">
    <property type="term" value="F:pyridoxal phosphate binding"/>
    <property type="evidence" value="ECO:0007669"/>
    <property type="project" value="InterPro"/>
</dbReference>
<dbReference type="Pfam" id="PF00202">
    <property type="entry name" value="Aminotran_3"/>
    <property type="match status" value="1"/>
</dbReference>
<dbReference type="Gene3D" id="3.90.1150.10">
    <property type="entry name" value="Aspartate Aminotransferase, domain 1"/>
    <property type="match status" value="1"/>
</dbReference>
<accession>A0A975PBA8</accession>